<dbReference type="PANTHER" id="PTHR34136">
    <property type="match status" value="1"/>
</dbReference>
<evidence type="ECO:0000313" key="3">
    <source>
        <dbReference type="EMBL" id="KAB1064864.1"/>
    </source>
</evidence>
<dbReference type="PANTHER" id="PTHR34136:SF1">
    <property type="entry name" value="UDP-N-ACETYL-D-MANNOSAMINURONIC ACID TRANSFERASE"/>
    <property type="match status" value="1"/>
</dbReference>
<dbReference type="Proteomes" id="UP000435357">
    <property type="component" value="Unassembled WGS sequence"/>
</dbReference>
<dbReference type="EMBL" id="WACR01000004">
    <property type="protein sequence ID" value="KAB1064864.1"/>
    <property type="molecule type" value="Genomic_DNA"/>
</dbReference>
<accession>A0A6N6MC13</accession>
<dbReference type="CDD" id="cd06533">
    <property type="entry name" value="Glyco_transf_WecG_TagA"/>
    <property type="match status" value="1"/>
</dbReference>
<dbReference type="NCBIfam" id="TIGR00696">
    <property type="entry name" value="wecG_tagA_cpsF"/>
    <property type="match status" value="1"/>
</dbReference>
<comment type="caution">
    <text evidence="3">The sequence shown here is derived from an EMBL/GenBank/DDBJ whole genome shotgun (WGS) entry which is preliminary data.</text>
</comment>
<keyword evidence="4" id="KW-1185">Reference proteome</keyword>
<proteinExistence type="predicted"/>
<keyword evidence="1" id="KW-0328">Glycosyltransferase</keyword>
<protein>
    <submittedName>
        <fullName evidence="3">WecB/TagA/CpsF family glycosyltransferase</fullName>
    </submittedName>
</protein>
<dbReference type="GO" id="GO:0016758">
    <property type="term" value="F:hexosyltransferase activity"/>
    <property type="evidence" value="ECO:0007669"/>
    <property type="project" value="TreeGrafter"/>
</dbReference>
<gene>
    <name evidence="3" type="ORF">F3059_05775</name>
</gene>
<organism evidence="3 4">
    <name type="scientific">Salibacter halophilus</name>
    <dbReference type="NCBI Taxonomy" id="1803916"/>
    <lineage>
        <taxon>Bacteria</taxon>
        <taxon>Pseudomonadati</taxon>
        <taxon>Bacteroidota</taxon>
        <taxon>Flavobacteriia</taxon>
        <taxon>Flavobacteriales</taxon>
        <taxon>Salibacteraceae</taxon>
        <taxon>Salibacter</taxon>
    </lineage>
</organism>
<dbReference type="OrthoDB" id="9771846at2"/>
<evidence type="ECO:0000256" key="2">
    <source>
        <dbReference type="ARBA" id="ARBA00022679"/>
    </source>
</evidence>
<evidence type="ECO:0000256" key="1">
    <source>
        <dbReference type="ARBA" id="ARBA00022676"/>
    </source>
</evidence>
<evidence type="ECO:0000313" key="4">
    <source>
        <dbReference type="Proteomes" id="UP000435357"/>
    </source>
</evidence>
<keyword evidence="2 3" id="KW-0808">Transferase</keyword>
<dbReference type="AlphaFoldDB" id="A0A6N6MC13"/>
<name>A0A6N6MC13_9FLAO</name>
<dbReference type="Pfam" id="PF03808">
    <property type="entry name" value="Glyco_tran_WecG"/>
    <property type="match status" value="1"/>
</dbReference>
<reference evidence="3 4" key="1">
    <citation type="submission" date="2019-09" db="EMBL/GenBank/DDBJ databases">
        <title>Genomes of Cryomorphaceae.</title>
        <authorList>
            <person name="Bowman J.P."/>
        </authorList>
    </citation>
    <scope>NUCLEOTIDE SEQUENCE [LARGE SCALE GENOMIC DNA]</scope>
    <source>
        <strain evidence="3 4">KCTC 52047</strain>
    </source>
</reference>
<sequence>MLHNTPIDSRKANNSIFGIRLDSMPMQALLNRVEELVKGKERGYITFCNVHMLMEAEKSTYFKTVLKNSTFNLTDGMPLVKILQFKGNKNASRTAGPDTMPLLLELSEKNNWSIALYGGSEKTLSNLKNWVKDKYPSLKIACAISPPFRKLSNQEEKDYIQKINESGTQLLFVGLGCPKQEIWMSKHVEQISALMFGVGGAFSMVTGEIARAPVFMQKLSLEWLYRFSKEPSRLFYRYVWLNFKFLTLLIWRSIR</sequence>
<dbReference type="RefSeq" id="WP_151167184.1">
    <property type="nucleotide sequence ID" value="NZ_WACR01000004.1"/>
</dbReference>
<dbReference type="InterPro" id="IPR004629">
    <property type="entry name" value="WecG_TagA_CpsF"/>
</dbReference>